<dbReference type="STRING" id="742817.HMPREF9449_00680"/>
<keyword evidence="1" id="KW-0812">Transmembrane</keyword>
<dbReference type="AlphaFoldDB" id="H1DEJ4"/>
<name>H1DEJ4_9BACT</name>
<evidence type="ECO:0000313" key="2">
    <source>
        <dbReference type="EMBL" id="EHP49894.1"/>
    </source>
</evidence>
<dbReference type="GeneID" id="98068307"/>
<dbReference type="PATRIC" id="fig|742817.3.peg.729"/>
<organism evidence="2 3">
    <name type="scientific">Odoribacter laneus YIT 12061</name>
    <dbReference type="NCBI Taxonomy" id="742817"/>
    <lineage>
        <taxon>Bacteria</taxon>
        <taxon>Pseudomonadati</taxon>
        <taxon>Bacteroidota</taxon>
        <taxon>Bacteroidia</taxon>
        <taxon>Bacteroidales</taxon>
        <taxon>Odoribacteraceae</taxon>
        <taxon>Odoribacter</taxon>
    </lineage>
</organism>
<evidence type="ECO:0000256" key="1">
    <source>
        <dbReference type="SAM" id="Phobius"/>
    </source>
</evidence>
<dbReference type="eggNOG" id="ENOG5033SDJ">
    <property type="taxonomic scope" value="Bacteria"/>
</dbReference>
<dbReference type="EMBL" id="ADMC01000008">
    <property type="protein sequence ID" value="EHP49894.1"/>
    <property type="molecule type" value="Genomic_DNA"/>
</dbReference>
<accession>H1DEJ4</accession>
<dbReference type="RefSeq" id="WP_009135828.1">
    <property type="nucleotide sequence ID" value="NZ_JH594596.1"/>
</dbReference>
<keyword evidence="1" id="KW-0472">Membrane</keyword>
<sequence length="184" mass="22004">MKAQLKYPILIFDPRDDMVWGFAREKDFQVTTTRLLQKYDRSGVAIVDSTGTKYIIRHAYPTGWRGIHGWTGTRTGVISLENDYEPHPEKLSPNVLREMIAERYLKHQDEEWFEETWVDEPTFREEFAECQTIEELIGMLVRIPRFSLWDRLQDYFFRIWLSVLALLFLGVLLKKIWSWITGWL</sequence>
<keyword evidence="3" id="KW-1185">Reference proteome</keyword>
<dbReference type="HOGENOM" id="CLU_124838_0_0_10"/>
<evidence type="ECO:0000313" key="3">
    <source>
        <dbReference type="Proteomes" id="UP000004892"/>
    </source>
</evidence>
<dbReference type="Proteomes" id="UP000004892">
    <property type="component" value="Unassembled WGS sequence"/>
</dbReference>
<comment type="caution">
    <text evidence="2">The sequence shown here is derived from an EMBL/GenBank/DDBJ whole genome shotgun (WGS) entry which is preliminary data.</text>
</comment>
<proteinExistence type="predicted"/>
<reference evidence="2 3" key="1">
    <citation type="submission" date="2012-01" db="EMBL/GenBank/DDBJ databases">
        <title>The Genome Sequence of Odoribacter laneus YIT 12061.</title>
        <authorList>
            <consortium name="The Broad Institute Genome Sequencing Platform"/>
            <person name="Earl A."/>
            <person name="Ward D."/>
            <person name="Feldgarden M."/>
            <person name="Gevers D."/>
            <person name="Morotomi M."/>
            <person name="Young S.K."/>
            <person name="Zeng Q."/>
            <person name="Gargeya S."/>
            <person name="Fitzgerald M."/>
            <person name="Haas B."/>
            <person name="Abouelleil A."/>
            <person name="Alvarado L."/>
            <person name="Arachchi H.M."/>
            <person name="Berlin A."/>
            <person name="Chapman S.B."/>
            <person name="Gearin G."/>
            <person name="Goldberg J."/>
            <person name="Griggs A."/>
            <person name="Gujja S."/>
            <person name="Hansen M."/>
            <person name="Heiman D."/>
            <person name="Howarth C."/>
            <person name="Larimer J."/>
            <person name="Lui A."/>
            <person name="MacDonald P.J.P."/>
            <person name="McCowen C."/>
            <person name="Montmayeur A."/>
            <person name="Murphy C."/>
            <person name="Neiman D."/>
            <person name="Pearson M."/>
            <person name="Priest M."/>
            <person name="Roberts A."/>
            <person name="Saif S."/>
            <person name="Shea T."/>
            <person name="Sisk P."/>
            <person name="Stolte C."/>
            <person name="Sykes S."/>
            <person name="Wortman J."/>
            <person name="Nusbaum C."/>
            <person name="Birren B."/>
        </authorList>
    </citation>
    <scope>NUCLEOTIDE SEQUENCE [LARGE SCALE GENOMIC DNA]</scope>
    <source>
        <strain evidence="2 3">YIT 12061</strain>
    </source>
</reference>
<protein>
    <submittedName>
        <fullName evidence="2">Uncharacterized protein</fullName>
    </submittedName>
</protein>
<gene>
    <name evidence="2" type="ORF">HMPREF9449_00680</name>
</gene>
<feature type="transmembrane region" description="Helical" evidence="1">
    <location>
        <begin position="155"/>
        <end position="177"/>
    </location>
</feature>
<keyword evidence="1" id="KW-1133">Transmembrane helix</keyword>